<sequence>MIIYLVMAVDFPQWAHKAVDKIRRGYFWKGYIDVKGGHCLVAWSTVCRPLELGGLGIANLQQLSWALRLRWLWLQKTEPQKPWSSLPIQVPEQVRAFFLIAMASEVGNGSRTFFWTDRWVHGKSIEELAPRLVAAVSGRRKKSRTVQEALTN</sequence>
<proteinExistence type="predicted"/>
<dbReference type="Proteomes" id="UP001054889">
    <property type="component" value="Unassembled WGS sequence"/>
</dbReference>
<dbReference type="AlphaFoldDB" id="A0AAV5FRI6"/>
<reference evidence="1" key="2">
    <citation type="submission" date="2021-12" db="EMBL/GenBank/DDBJ databases">
        <title>Resequencing data analysis of finger millet.</title>
        <authorList>
            <person name="Hatakeyama M."/>
            <person name="Aluri S."/>
            <person name="Balachadran M.T."/>
            <person name="Sivarajan S.R."/>
            <person name="Poveda L."/>
            <person name="Shimizu-Inatsugi R."/>
            <person name="Schlapbach R."/>
            <person name="Sreeman S.M."/>
            <person name="Shimizu K.K."/>
        </authorList>
    </citation>
    <scope>NUCLEOTIDE SEQUENCE</scope>
</reference>
<gene>
    <name evidence="1" type="primary">gb27322</name>
    <name evidence="1" type="ORF">PR202_gb27322</name>
</gene>
<accession>A0AAV5FRI6</accession>
<dbReference type="EMBL" id="BQKI01000096">
    <property type="protein sequence ID" value="GJN38294.1"/>
    <property type="molecule type" value="Genomic_DNA"/>
</dbReference>
<name>A0AAV5FRI6_ELECO</name>
<evidence type="ECO:0000313" key="1">
    <source>
        <dbReference type="EMBL" id="GJN38294.1"/>
    </source>
</evidence>
<organism evidence="1 2">
    <name type="scientific">Eleusine coracana subsp. coracana</name>
    <dbReference type="NCBI Taxonomy" id="191504"/>
    <lineage>
        <taxon>Eukaryota</taxon>
        <taxon>Viridiplantae</taxon>
        <taxon>Streptophyta</taxon>
        <taxon>Embryophyta</taxon>
        <taxon>Tracheophyta</taxon>
        <taxon>Spermatophyta</taxon>
        <taxon>Magnoliopsida</taxon>
        <taxon>Liliopsida</taxon>
        <taxon>Poales</taxon>
        <taxon>Poaceae</taxon>
        <taxon>PACMAD clade</taxon>
        <taxon>Chloridoideae</taxon>
        <taxon>Cynodonteae</taxon>
        <taxon>Eleusininae</taxon>
        <taxon>Eleusine</taxon>
    </lineage>
</organism>
<protein>
    <submittedName>
        <fullName evidence="1">Uncharacterized protein</fullName>
    </submittedName>
</protein>
<evidence type="ECO:0000313" key="2">
    <source>
        <dbReference type="Proteomes" id="UP001054889"/>
    </source>
</evidence>
<comment type="caution">
    <text evidence="1">The sequence shown here is derived from an EMBL/GenBank/DDBJ whole genome shotgun (WGS) entry which is preliminary data.</text>
</comment>
<reference evidence="1" key="1">
    <citation type="journal article" date="2018" name="DNA Res.">
        <title>Multiple hybrid de novo genome assembly of finger millet, an orphan allotetraploid crop.</title>
        <authorList>
            <person name="Hatakeyama M."/>
            <person name="Aluri S."/>
            <person name="Balachadran M.T."/>
            <person name="Sivarajan S.R."/>
            <person name="Patrignani A."/>
            <person name="Gruter S."/>
            <person name="Poveda L."/>
            <person name="Shimizu-Inatsugi R."/>
            <person name="Baeten J."/>
            <person name="Francoijs K.J."/>
            <person name="Nataraja K.N."/>
            <person name="Reddy Y.A.N."/>
            <person name="Phadnis S."/>
            <person name="Ravikumar R.L."/>
            <person name="Schlapbach R."/>
            <person name="Sreeman S.M."/>
            <person name="Shimizu K.K."/>
        </authorList>
    </citation>
    <scope>NUCLEOTIDE SEQUENCE</scope>
</reference>
<keyword evidence="2" id="KW-1185">Reference proteome</keyword>